<gene>
    <name evidence="3" type="ORF">JK358_33390</name>
</gene>
<keyword evidence="2" id="KW-0732">Signal</keyword>
<evidence type="ECO:0000313" key="3">
    <source>
        <dbReference type="EMBL" id="MBL1079311.1"/>
    </source>
</evidence>
<keyword evidence="1" id="KW-1133">Transmembrane helix</keyword>
<dbReference type="SUPFAM" id="SSF48619">
    <property type="entry name" value="Phospholipase A2, PLA2"/>
    <property type="match status" value="1"/>
</dbReference>
<reference evidence="3 4" key="1">
    <citation type="submission" date="2021-01" db="EMBL/GenBank/DDBJ databases">
        <title>WGS of actinomycetes isolated from Thailand.</title>
        <authorList>
            <person name="Thawai C."/>
        </authorList>
    </citation>
    <scope>NUCLEOTIDE SEQUENCE [LARGE SCALE GENOMIC DNA]</scope>
    <source>
        <strain evidence="3 4">LPG 2</strain>
    </source>
</reference>
<dbReference type="InterPro" id="IPR036444">
    <property type="entry name" value="PLipase_A2_dom_sf"/>
</dbReference>
<organism evidence="3 4">
    <name type="scientific">Nocardia acididurans</name>
    <dbReference type="NCBI Taxonomy" id="2802282"/>
    <lineage>
        <taxon>Bacteria</taxon>
        <taxon>Bacillati</taxon>
        <taxon>Actinomycetota</taxon>
        <taxon>Actinomycetes</taxon>
        <taxon>Mycobacteriales</taxon>
        <taxon>Nocardiaceae</taxon>
        <taxon>Nocardia</taxon>
    </lineage>
</organism>
<name>A0ABS1MGC1_9NOCA</name>
<keyword evidence="1" id="KW-0472">Membrane</keyword>
<keyword evidence="1" id="KW-0812">Transmembrane</keyword>
<proteinExistence type="predicted"/>
<dbReference type="Gene3D" id="1.20.90.10">
    <property type="entry name" value="Phospholipase A2 domain"/>
    <property type="match status" value="1"/>
</dbReference>
<protein>
    <recommendedName>
        <fullName evidence="5">Phospholipase</fullName>
    </recommendedName>
</protein>
<evidence type="ECO:0000313" key="4">
    <source>
        <dbReference type="Proteomes" id="UP000602198"/>
    </source>
</evidence>
<dbReference type="EMBL" id="JAERRJ010000015">
    <property type="protein sequence ID" value="MBL1079311.1"/>
    <property type="molecule type" value="Genomic_DNA"/>
</dbReference>
<feature type="transmembrane region" description="Helical" evidence="1">
    <location>
        <begin position="188"/>
        <end position="207"/>
    </location>
</feature>
<sequence length="217" mass="22685">MGLLAAAATLVLSTAVVFSPAAGAAEIGTPLQENAAARTAVLEFTAGQVDTTLVPADFALVEGYQPTLLNGVLVNPNGDCSSPITLPAEFDLACKAHDLGYDLLRYAAEQGQPLGPWARQSIDAALEQRMHESCEARPGAVSRAGCQMMASIATAAVDLNSIRQSYGVPVHEATFAKSDDDTNQPLRLALLAAAATLTLGLLRAVVARRRTNQEGDR</sequence>
<evidence type="ECO:0008006" key="5">
    <source>
        <dbReference type="Google" id="ProtNLM"/>
    </source>
</evidence>
<feature type="signal peptide" evidence="2">
    <location>
        <begin position="1"/>
        <end position="24"/>
    </location>
</feature>
<feature type="chain" id="PRO_5046777173" description="Phospholipase" evidence="2">
    <location>
        <begin position="25"/>
        <end position="217"/>
    </location>
</feature>
<evidence type="ECO:0000256" key="2">
    <source>
        <dbReference type="SAM" id="SignalP"/>
    </source>
</evidence>
<dbReference type="Proteomes" id="UP000602198">
    <property type="component" value="Unassembled WGS sequence"/>
</dbReference>
<keyword evidence="4" id="KW-1185">Reference proteome</keyword>
<accession>A0ABS1MGC1</accession>
<evidence type="ECO:0000256" key="1">
    <source>
        <dbReference type="SAM" id="Phobius"/>
    </source>
</evidence>
<comment type="caution">
    <text evidence="3">The sequence shown here is derived from an EMBL/GenBank/DDBJ whole genome shotgun (WGS) entry which is preliminary data.</text>
</comment>